<name>A0AAW2Z3C5_9EUKA</name>
<feature type="binding site" evidence="15">
    <location>
        <position position="45"/>
    </location>
    <ligand>
        <name>ATP</name>
        <dbReference type="ChEBI" id="CHEBI:30616"/>
    </ligand>
</feature>
<dbReference type="InterPro" id="IPR037770">
    <property type="entry name" value="CDK7"/>
</dbReference>
<dbReference type="CDD" id="cd07841">
    <property type="entry name" value="STKc_CDK7"/>
    <property type="match status" value="1"/>
</dbReference>
<dbReference type="Pfam" id="PF00069">
    <property type="entry name" value="Pkinase"/>
    <property type="match status" value="1"/>
</dbReference>
<keyword evidence="11" id="KW-0539">Nucleus</keyword>
<dbReference type="Proteomes" id="UP001431209">
    <property type="component" value="Unassembled WGS sequence"/>
</dbReference>
<dbReference type="GO" id="GO:0005524">
    <property type="term" value="F:ATP binding"/>
    <property type="evidence" value="ECO:0007669"/>
    <property type="project" value="UniProtKB-UniRule"/>
</dbReference>
<dbReference type="EMBL" id="JAOPGA020000962">
    <property type="protein sequence ID" value="KAL0483465.1"/>
    <property type="molecule type" value="Genomic_DNA"/>
</dbReference>
<evidence type="ECO:0000313" key="19">
    <source>
        <dbReference type="EMBL" id="KAL0483465.1"/>
    </source>
</evidence>
<dbReference type="SUPFAM" id="SSF56112">
    <property type="entry name" value="Protein kinase-like (PK-like)"/>
    <property type="match status" value="1"/>
</dbReference>
<dbReference type="EC" id="2.7.11.23" evidence="3"/>
<evidence type="ECO:0000256" key="12">
    <source>
        <dbReference type="ARBA" id="ARBA00023306"/>
    </source>
</evidence>
<evidence type="ECO:0000256" key="17">
    <source>
        <dbReference type="SAM" id="MobiDB-lite"/>
    </source>
</evidence>
<organism evidence="19 20">
    <name type="scientific">Acrasis kona</name>
    <dbReference type="NCBI Taxonomy" id="1008807"/>
    <lineage>
        <taxon>Eukaryota</taxon>
        <taxon>Discoba</taxon>
        <taxon>Heterolobosea</taxon>
        <taxon>Tetramitia</taxon>
        <taxon>Eutetramitia</taxon>
        <taxon>Acrasidae</taxon>
        <taxon>Acrasis</taxon>
    </lineage>
</organism>
<keyword evidence="6" id="KW-0132">Cell division</keyword>
<keyword evidence="4 16" id="KW-0723">Serine/threonine-protein kinase</keyword>
<dbReference type="Gene3D" id="1.10.510.10">
    <property type="entry name" value="Transferase(Phosphotransferase) domain 1"/>
    <property type="match status" value="1"/>
</dbReference>
<keyword evidence="20" id="KW-1185">Reference proteome</keyword>
<dbReference type="InterPro" id="IPR050108">
    <property type="entry name" value="CDK"/>
</dbReference>
<evidence type="ECO:0000256" key="10">
    <source>
        <dbReference type="ARBA" id="ARBA00022840"/>
    </source>
</evidence>
<accession>A0AAW2Z3C5</accession>
<sequence>MQFIQQITENKHERYTRSHQIGEGTFGVVYKGLDTKTGQTVAVKKIKMGKLENGISFSAVREIKVLQELKHPNIIDLVDVFLYKSNVYLVYEYMDTDLYEVIRDQSLLLSTADVKGYMKYILEGVEACHHNWVLHRDLKPSNVLVSRNNDVKLADFGLAKVFGSPDKRYSPQCITLWYKPPELLYGANLYGPTVDMWSIGCIFAELMLRRPFLPGNNDLDQLGKIFQGLGTPTDSDWPDMRSLPNFIEFDEVPKPNLKQVFTAATPDAIDLISKMFTFDPNKRITAKEALSHPYFSNQPKPTAPHDLPLPKKVFETESASASKTIVASTTLTVPQPSRVSSTSKVLNFDDISNAGDDSLNLSTISALSGSTLNESLNHSHLVDDVEVPDIGTPFPYSVEKRRRSEDGDEEMENEDNEFMNGERPPVRRKLAM</sequence>
<keyword evidence="12" id="KW-0131">Cell cycle</keyword>
<keyword evidence="8 14" id="KW-0547">Nucleotide-binding</keyword>
<feature type="compositionally biased region" description="Acidic residues" evidence="17">
    <location>
        <begin position="406"/>
        <end position="417"/>
    </location>
</feature>
<evidence type="ECO:0000256" key="13">
    <source>
        <dbReference type="PIRSR" id="PIRSR637770-1"/>
    </source>
</evidence>
<keyword evidence="7" id="KW-0808">Transferase</keyword>
<dbReference type="InterPro" id="IPR008271">
    <property type="entry name" value="Ser/Thr_kinase_AS"/>
</dbReference>
<dbReference type="InterPro" id="IPR011009">
    <property type="entry name" value="Kinase-like_dom_sf"/>
</dbReference>
<protein>
    <recommendedName>
        <fullName evidence="3">[RNA-polymerase]-subunit kinase</fullName>
        <ecNumber evidence="3">2.7.11.23</ecNumber>
    </recommendedName>
</protein>
<dbReference type="GO" id="GO:0045944">
    <property type="term" value="P:positive regulation of transcription by RNA polymerase II"/>
    <property type="evidence" value="ECO:0007669"/>
    <property type="project" value="TreeGrafter"/>
</dbReference>
<proteinExistence type="inferred from homology"/>
<dbReference type="PANTHER" id="PTHR24056">
    <property type="entry name" value="CELL DIVISION PROTEIN KINASE"/>
    <property type="match status" value="1"/>
</dbReference>
<gene>
    <name evidence="19" type="ORF">AKO1_014734</name>
</gene>
<dbReference type="PROSITE" id="PS00107">
    <property type="entry name" value="PROTEIN_KINASE_ATP"/>
    <property type="match status" value="1"/>
</dbReference>
<evidence type="ECO:0000256" key="3">
    <source>
        <dbReference type="ARBA" id="ARBA00012409"/>
    </source>
</evidence>
<dbReference type="FunFam" id="1.10.510.10:FF:000097">
    <property type="entry name" value="Putative cyclin-dependent kinase 7"/>
    <property type="match status" value="1"/>
</dbReference>
<evidence type="ECO:0000256" key="15">
    <source>
        <dbReference type="PROSITE-ProRule" id="PRU10141"/>
    </source>
</evidence>
<dbReference type="GO" id="GO:0070985">
    <property type="term" value="C:transcription factor TFIIK complex"/>
    <property type="evidence" value="ECO:0007669"/>
    <property type="project" value="InterPro"/>
</dbReference>
<feature type="region of interest" description="Disordered" evidence="17">
    <location>
        <begin position="393"/>
        <end position="432"/>
    </location>
</feature>
<evidence type="ECO:0000256" key="11">
    <source>
        <dbReference type="ARBA" id="ARBA00023242"/>
    </source>
</evidence>
<evidence type="ECO:0000313" key="20">
    <source>
        <dbReference type="Proteomes" id="UP001431209"/>
    </source>
</evidence>
<dbReference type="AlphaFoldDB" id="A0AAW2Z3C5"/>
<evidence type="ECO:0000256" key="16">
    <source>
        <dbReference type="RuleBase" id="RU000304"/>
    </source>
</evidence>
<dbReference type="PROSITE" id="PS00108">
    <property type="entry name" value="PROTEIN_KINASE_ST"/>
    <property type="match status" value="1"/>
</dbReference>
<evidence type="ECO:0000256" key="6">
    <source>
        <dbReference type="ARBA" id="ARBA00022618"/>
    </source>
</evidence>
<dbReference type="GO" id="GO:0005737">
    <property type="term" value="C:cytoplasm"/>
    <property type="evidence" value="ECO:0007669"/>
    <property type="project" value="TreeGrafter"/>
</dbReference>
<evidence type="ECO:0000256" key="1">
    <source>
        <dbReference type="ARBA" id="ARBA00004123"/>
    </source>
</evidence>
<dbReference type="GO" id="GO:0008353">
    <property type="term" value="F:RNA polymerase II CTD heptapeptide repeat kinase activity"/>
    <property type="evidence" value="ECO:0007669"/>
    <property type="project" value="UniProtKB-EC"/>
</dbReference>
<keyword evidence="5" id="KW-0597">Phosphoprotein</keyword>
<keyword evidence="10 14" id="KW-0067">ATP-binding</keyword>
<evidence type="ECO:0000256" key="14">
    <source>
        <dbReference type="PIRSR" id="PIRSR637770-2"/>
    </source>
</evidence>
<evidence type="ECO:0000259" key="18">
    <source>
        <dbReference type="PROSITE" id="PS50011"/>
    </source>
</evidence>
<dbReference type="SMART" id="SM00220">
    <property type="entry name" value="S_TKc"/>
    <property type="match status" value="1"/>
</dbReference>
<reference evidence="19 20" key="1">
    <citation type="submission" date="2024-03" db="EMBL/GenBank/DDBJ databases">
        <title>The Acrasis kona genome and developmental transcriptomes reveal deep origins of eukaryotic multicellular pathways.</title>
        <authorList>
            <person name="Sheikh S."/>
            <person name="Fu C.-J."/>
            <person name="Brown M.W."/>
            <person name="Baldauf S.L."/>
        </authorList>
    </citation>
    <scope>NUCLEOTIDE SEQUENCE [LARGE SCALE GENOMIC DNA]</scope>
    <source>
        <strain evidence="19 20">ATCC MYA-3509</strain>
    </source>
</reference>
<comment type="similarity">
    <text evidence="2">Belongs to the protein kinase superfamily. CMGC Ser/Thr protein kinase family. CDC2/CDKX subfamily.</text>
</comment>
<comment type="subcellular location">
    <subcellularLocation>
        <location evidence="1">Nucleus</location>
    </subcellularLocation>
</comment>
<dbReference type="PROSITE" id="PS50011">
    <property type="entry name" value="PROTEIN_KINASE_DOM"/>
    <property type="match status" value="1"/>
</dbReference>
<dbReference type="GO" id="GO:0004693">
    <property type="term" value="F:cyclin-dependent protein serine/threonine kinase activity"/>
    <property type="evidence" value="ECO:0007669"/>
    <property type="project" value="TreeGrafter"/>
</dbReference>
<feature type="active site" description="Proton acceptor" evidence="13">
    <location>
        <position position="137"/>
    </location>
</feature>
<evidence type="ECO:0000256" key="9">
    <source>
        <dbReference type="ARBA" id="ARBA00022777"/>
    </source>
</evidence>
<dbReference type="InterPro" id="IPR000719">
    <property type="entry name" value="Prot_kinase_dom"/>
</dbReference>
<evidence type="ECO:0000256" key="8">
    <source>
        <dbReference type="ARBA" id="ARBA00022741"/>
    </source>
</evidence>
<evidence type="ECO:0000256" key="4">
    <source>
        <dbReference type="ARBA" id="ARBA00022527"/>
    </source>
</evidence>
<feature type="binding site" evidence="14">
    <location>
        <position position="44"/>
    </location>
    <ligand>
        <name>ATP</name>
        <dbReference type="ChEBI" id="CHEBI:30616"/>
    </ligand>
</feature>
<comment type="caution">
    <text evidence="19">The sequence shown here is derived from an EMBL/GenBank/DDBJ whole genome shotgun (WGS) entry which is preliminary data.</text>
</comment>
<dbReference type="InterPro" id="IPR017441">
    <property type="entry name" value="Protein_kinase_ATP_BS"/>
</dbReference>
<dbReference type="PANTHER" id="PTHR24056:SF0">
    <property type="entry name" value="CYCLIN-DEPENDENT KINASE 7"/>
    <property type="match status" value="1"/>
</dbReference>
<feature type="binding site" evidence="14">
    <location>
        <begin position="21"/>
        <end position="29"/>
    </location>
    <ligand>
        <name>ATP</name>
        <dbReference type="ChEBI" id="CHEBI:30616"/>
    </ligand>
</feature>
<dbReference type="GO" id="GO:0051301">
    <property type="term" value="P:cell division"/>
    <property type="evidence" value="ECO:0007669"/>
    <property type="project" value="UniProtKB-KW"/>
</dbReference>
<feature type="domain" description="Protein kinase" evidence="18">
    <location>
        <begin position="15"/>
        <end position="295"/>
    </location>
</feature>
<evidence type="ECO:0000256" key="2">
    <source>
        <dbReference type="ARBA" id="ARBA00006485"/>
    </source>
</evidence>
<dbReference type="Gene3D" id="3.30.200.20">
    <property type="entry name" value="Phosphorylase Kinase, domain 1"/>
    <property type="match status" value="1"/>
</dbReference>
<evidence type="ECO:0000256" key="7">
    <source>
        <dbReference type="ARBA" id="ARBA00022679"/>
    </source>
</evidence>
<dbReference type="FunFam" id="3.30.200.20:FF:000554">
    <property type="entry name" value="CMGC/CDK/CDK7 protein kinase"/>
    <property type="match status" value="1"/>
</dbReference>
<evidence type="ECO:0000256" key="5">
    <source>
        <dbReference type="ARBA" id="ARBA00022553"/>
    </source>
</evidence>
<keyword evidence="9 19" id="KW-0418">Kinase</keyword>